<dbReference type="PROSITE" id="PS51330">
    <property type="entry name" value="DHFR_2"/>
    <property type="match status" value="1"/>
</dbReference>
<dbReference type="InterPro" id="IPR012259">
    <property type="entry name" value="DHFR"/>
</dbReference>
<dbReference type="Pfam" id="PF00186">
    <property type="entry name" value="DHFR_1"/>
    <property type="match status" value="1"/>
</dbReference>
<reference evidence="11" key="1">
    <citation type="journal article" date="2008" name="J. Bacteriol.">
        <title>Genome sequence of the fish pathogen Renibacterium salmoninarum suggests reductive evolution away from an environmental Arthrobacter ancestor.</title>
        <authorList>
            <person name="Wiens G.D."/>
            <person name="Rockey D.D."/>
            <person name="Wu Z."/>
            <person name="Chang J."/>
            <person name="Levy R."/>
            <person name="Crane S."/>
            <person name="Chen D.S."/>
            <person name="Capri G.R."/>
            <person name="Burnett J.R."/>
            <person name="Sudheesh P.S."/>
            <person name="Schipma M.J."/>
            <person name="Burd H."/>
            <person name="Bhattacharyya A."/>
            <person name="Rhodes L.D."/>
            <person name="Kaul R."/>
            <person name="Strom M.S."/>
        </authorList>
    </citation>
    <scope>NUCLEOTIDE SEQUENCE [LARGE SCALE GENOMIC DNA]</scope>
    <source>
        <strain evidence="11">ATCC 33209 / DSM 20767 / JCM 11484 / NBRC 15589 / NCIMB 2235</strain>
    </source>
</reference>
<dbReference type="KEGG" id="rsa:RSal33209_0957"/>
<evidence type="ECO:0000256" key="7">
    <source>
        <dbReference type="PIRNR" id="PIRNR000194"/>
    </source>
</evidence>
<dbReference type="InterPro" id="IPR017925">
    <property type="entry name" value="DHFR_CS"/>
</dbReference>
<dbReference type="GO" id="GO:0004146">
    <property type="term" value="F:dihydrofolate reductase activity"/>
    <property type="evidence" value="ECO:0007669"/>
    <property type="project" value="UniProtKB-EC"/>
</dbReference>
<evidence type="ECO:0000259" key="9">
    <source>
        <dbReference type="PROSITE" id="PS51330"/>
    </source>
</evidence>
<dbReference type="RefSeq" id="WP_012244393.1">
    <property type="nucleotide sequence ID" value="NC_010168.1"/>
</dbReference>
<dbReference type="CDD" id="cd00209">
    <property type="entry name" value="DHFR"/>
    <property type="match status" value="1"/>
</dbReference>
<comment type="function">
    <text evidence="7">Key enzyme in folate metabolism. Catalyzes an essential reaction for de novo glycine and purine synthesis, and for DNA precursor synthesis.</text>
</comment>
<evidence type="ECO:0000256" key="5">
    <source>
        <dbReference type="ARBA" id="ARBA00022857"/>
    </source>
</evidence>
<evidence type="ECO:0000313" key="10">
    <source>
        <dbReference type="EMBL" id="ABY22698.1"/>
    </source>
</evidence>
<evidence type="ECO:0000256" key="1">
    <source>
        <dbReference type="ARBA" id="ARBA00004903"/>
    </source>
</evidence>
<dbReference type="UniPathway" id="UPA00077">
    <property type="reaction ID" value="UER00158"/>
</dbReference>
<dbReference type="GO" id="GO:0050661">
    <property type="term" value="F:NADP binding"/>
    <property type="evidence" value="ECO:0007669"/>
    <property type="project" value="InterPro"/>
</dbReference>
<evidence type="ECO:0000256" key="2">
    <source>
        <dbReference type="ARBA" id="ARBA00009539"/>
    </source>
</evidence>
<dbReference type="GO" id="GO:0005829">
    <property type="term" value="C:cytosol"/>
    <property type="evidence" value="ECO:0007669"/>
    <property type="project" value="TreeGrafter"/>
</dbReference>
<dbReference type="HOGENOM" id="CLU_043966_5_0_11"/>
<dbReference type="Proteomes" id="UP000002007">
    <property type="component" value="Chromosome"/>
</dbReference>
<sequence length="174" mass="19212">MTIGVIWAQTPSGVIGSDGNMPWRVPEDMTYFREMTSGYPVIMGRRTWLSFPAKFRPLPDRTNIVLTSDSEWAATPEAAGSQAVSSLDEALALARDAPGSEKIWVIGGGQVYEQTLELAEVASITIIDSQVAGDTFAPQLAGSWTLDRMDPASGWHQSTKGERYRFTIWRRQKS</sequence>
<comment type="similarity">
    <text evidence="2 7 8">Belongs to the dihydrofolate reductase family.</text>
</comment>
<keyword evidence="11" id="KW-1185">Reference proteome</keyword>
<comment type="catalytic activity">
    <reaction evidence="7">
        <text>(6S)-5,6,7,8-tetrahydrofolate + NADP(+) = 7,8-dihydrofolate + NADPH + H(+)</text>
        <dbReference type="Rhea" id="RHEA:15009"/>
        <dbReference type="ChEBI" id="CHEBI:15378"/>
        <dbReference type="ChEBI" id="CHEBI:57451"/>
        <dbReference type="ChEBI" id="CHEBI:57453"/>
        <dbReference type="ChEBI" id="CHEBI:57783"/>
        <dbReference type="ChEBI" id="CHEBI:58349"/>
        <dbReference type="EC" id="1.5.1.3"/>
    </reaction>
</comment>
<proteinExistence type="inferred from homology"/>
<dbReference type="PROSITE" id="PS00075">
    <property type="entry name" value="DHFR_1"/>
    <property type="match status" value="1"/>
</dbReference>
<dbReference type="SUPFAM" id="SSF53597">
    <property type="entry name" value="Dihydrofolate reductase-like"/>
    <property type="match status" value="1"/>
</dbReference>
<organism evidence="10 11">
    <name type="scientific">Renibacterium salmoninarum (strain ATCC 33209 / DSM 20767 / JCM 11484 / NBRC 15589 / NCIMB 2235)</name>
    <dbReference type="NCBI Taxonomy" id="288705"/>
    <lineage>
        <taxon>Bacteria</taxon>
        <taxon>Bacillati</taxon>
        <taxon>Actinomycetota</taxon>
        <taxon>Actinomycetes</taxon>
        <taxon>Micrococcales</taxon>
        <taxon>Micrococcaceae</taxon>
        <taxon>Renibacterium</taxon>
    </lineage>
</organism>
<evidence type="ECO:0000256" key="6">
    <source>
        <dbReference type="ARBA" id="ARBA00023002"/>
    </source>
</evidence>
<dbReference type="PIRSF" id="PIRSF000194">
    <property type="entry name" value="DHFR"/>
    <property type="match status" value="1"/>
</dbReference>
<evidence type="ECO:0000256" key="4">
    <source>
        <dbReference type="ARBA" id="ARBA00022563"/>
    </source>
</evidence>
<dbReference type="GO" id="GO:0006730">
    <property type="term" value="P:one-carbon metabolic process"/>
    <property type="evidence" value="ECO:0007669"/>
    <property type="project" value="UniProtKB-KW"/>
</dbReference>
<dbReference type="STRING" id="288705.RSal33209_0957"/>
<dbReference type="GO" id="GO:0046654">
    <property type="term" value="P:tetrahydrofolate biosynthetic process"/>
    <property type="evidence" value="ECO:0007669"/>
    <property type="project" value="UniProtKB-UniPathway"/>
</dbReference>
<dbReference type="InterPro" id="IPR001796">
    <property type="entry name" value="DHFR_dom"/>
</dbReference>
<dbReference type="EC" id="1.5.1.3" evidence="3 7"/>
<keyword evidence="5 7" id="KW-0521">NADP</keyword>
<dbReference type="GO" id="GO:0046655">
    <property type="term" value="P:folic acid metabolic process"/>
    <property type="evidence" value="ECO:0007669"/>
    <property type="project" value="TreeGrafter"/>
</dbReference>
<keyword evidence="6 7" id="KW-0560">Oxidoreductase</keyword>
<dbReference type="EMBL" id="CP000910">
    <property type="protein sequence ID" value="ABY22698.1"/>
    <property type="molecule type" value="Genomic_DNA"/>
</dbReference>
<keyword evidence="4 7" id="KW-0554">One-carbon metabolism</keyword>
<dbReference type="PANTHER" id="PTHR48069">
    <property type="entry name" value="DIHYDROFOLATE REDUCTASE"/>
    <property type="match status" value="1"/>
</dbReference>
<dbReference type="InterPro" id="IPR024072">
    <property type="entry name" value="DHFR-like_dom_sf"/>
</dbReference>
<dbReference type="Gene3D" id="3.40.430.10">
    <property type="entry name" value="Dihydrofolate Reductase, subunit A"/>
    <property type="match status" value="1"/>
</dbReference>
<evidence type="ECO:0000256" key="8">
    <source>
        <dbReference type="RuleBase" id="RU004474"/>
    </source>
</evidence>
<accession>A9WNH1</accession>
<dbReference type="SMR" id="A9WNH1"/>
<name>A9WNH1_RENSM</name>
<gene>
    <name evidence="10" type="ordered locus">RSal33209_0957</name>
</gene>
<feature type="domain" description="DHFR" evidence="9">
    <location>
        <begin position="2"/>
        <end position="171"/>
    </location>
</feature>
<protein>
    <recommendedName>
        <fullName evidence="3 7">Dihydrofolate reductase</fullName>
        <ecNumber evidence="3 7">1.5.1.3</ecNumber>
    </recommendedName>
</protein>
<comment type="pathway">
    <text evidence="1 7">Cofactor biosynthesis; tetrahydrofolate biosynthesis; 5,6,7,8-tetrahydrofolate from 7,8-dihydrofolate: step 1/1.</text>
</comment>
<evidence type="ECO:0000256" key="3">
    <source>
        <dbReference type="ARBA" id="ARBA00012856"/>
    </source>
</evidence>
<evidence type="ECO:0000313" key="11">
    <source>
        <dbReference type="Proteomes" id="UP000002007"/>
    </source>
</evidence>
<dbReference type="eggNOG" id="COG0262">
    <property type="taxonomic scope" value="Bacteria"/>
</dbReference>
<dbReference type="AlphaFoldDB" id="A9WNH1"/>
<dbReference type="GO" id="GO:0046452">
    <property type="term" value="P:dihydrofolate metabolic process"/>
    <property type="evidence" value="ECO:0007669"/>
    <property type="project" value="TreeGrafter"/>
</dbReference>
<dbReference type="PRINTS" id="PR00070">
    <property type="entry name" value="DHFR"/>
</dbReference>
<dbReference type="PANTHER" id="PTHR48069:SF3">
    <property type="entry name" value="DIHYDROFOLATE REDUCTASE"/>
    <property type="match status" value="1"/>
</dbReference>